<evidence type="ECO:0000256" key="2">
    <source>
        <dbReference type="ARBA" id="ARBA00023295"/>
    </source>
</evidence>
<name>A0ABS5ASS7_9PSEU</name>
<dbReference type="InterPro" id="IPR029018">
    <property type="entry name" value="Hex-like_dom2"/>
</dbReference>
<dbReference type="EMBL" id="JAGIOO010000001">
    <property type="protein sequence ID" value="MBP2479639.1"/>
    <property type="molecule type" value="Genomic_DNA"/>
</dbReference>
<reference evidence="5 6" key="1">
    <citation type="submission" date="2021-03" db="EMBL/GenBank/DDBJ databases">
        <title>Sequencing the genomes of 1000 actinobacteria strains.</title>
        <authorList>
            <person name="Klenk H.-P."/>
        </authorList>
    </citation>
    <scope>NUCLEOTIDE SEQUENCE [LARGE SCALE GENOMIC DNA]</scope>
    <source>
        <strain evidence="5 6">DSM 44580</strain>
    </source>
</reference>
<proteinExistence type="inferred from homology"/>
<dbReference type="PROSITE" id="PS52009">
    <property type="entry name" value="GH84"/>
    <property type="match status" value="1"/>
</dbReference>
<evidence type="ECO:0000256" key="1">
    <source>
        <dbReference type="ARBA" id="ARBA00022801"/>
    </source>
</evidence>
<feature type="active site" description="Proton donor" evidence="3">
    <location>
        <position position="158"/>
    </location>
</feature>
<evidence type="ECO:0000259" key="4">
    <source>
        <dbReference type="PROSITE" id="PS52009"/>
    </source>
</evidence>
<dbReference type="Gene3D" id="3.20.20.80">
    <property type="entry name" value="Glycosidases"/>
    <property type="match status" value="1"/>
</dbReference>
<dbReference type="InterPro" id="IPR011496">
    <property type="entry name" value="O-GlcNAcase_cat"/>
</dbReference>
<sequence length="264" mass="29284">MALGGVDPAGRYYAVQTLRQLFTGDRHRRRIAGATVSDFPAMALHGTIEGFYGSPWTHQERLDQLAFYGQVKANTYIYASKNDPCHRDRWREPYPADRLAQLGELVEAAAARHVRFTYALSPGTSICYSSPEDRAALTAKLQAMYDLGVRAFSIPLDDISYTRRNCAANRTAYGEPGRRAAGVAMLGSPRLVYHRDTGYAHRSMAGFTAAAIRRGVSVLTRATDEQLPSVRRTVAALPQEQPRLTALVVRLTERASSHRRRPGC</sequence>
<evidence type="ECO:0000313" key="6">
    <source>
        <dbReference type="Proteomes" id="UP001519363"/>
    </source>
</evidence>
<keyword evidence="2 3" id="KW-0326">Glycosidase</keyword>
<comment type="caution">
    <text evidence="5">The sequence shown here is derived from an EMBL/GenBank/DDBJ whole genome shotgun (WGS) entry which is preliminary data.</text>
</comment>
<dbReference type="Pfam" id="PF07555">
    <property type="entry name" value="NAGidase"/>
    <property type="match status" value="1"/>
</dbReference>
<organism evidence="5 6">
    <name type="scientific">Crossiella equi</name>
    <dbReference type="NCBI Taxonomy" id="130796"/>
    <lineage>
        <taxon>Bacteria</taxon>
        <taxon>Bacillati</taxon>
        <taxon>Actinomycetota</taxon>
        <taxon>Actinomycetes</taxon>
        <taxon>Pseudonocardiales</taxon>
        <taxon>Pseudonocardiaceae</taxon>
        <taxon>Crossiella</taxon>
    </lineage>
</organism>
<dbReference type="PANTHER" id="PTHR13170">
    <property type="entry name" value="O-GLCNACASE"/>
    <property type="match status" value="1"/>
</dbReference>
<dbReference type="RefSeq" id="WP_249044519.1">
    <property type="nucleotide sequence ID" value="NZ_JAGIOO010000001.1"/>
</dbReference>
<protein>
    <recommendedName>
        <fullName evidence="4">GH84 domain-containing protein</fullName>
    </recommendedName>
</protein>
<dbReference type="InterPro" id="IPR051822">
    <property type="entry name" value="Glycosyl_Hydrolase_84"/>
</dbReference>
<evidence type="ECO:0000256" key="3">
    <source>
        <dbReference type="PROSITE-ProRule" id="PRU01353"/>
    </source>
</evidence>
<keyword evidence="6" id="KW-1185">Reference proteome</keyword>
<keyword evidence="1 3" id="KW-0378">Hydrolase</keyword>
<dbReference type="SUPFAM" id="SSF55545">
    <property type="entry name" value="beta-N-acetylhexosaminidase-like domain"/>
    <property type="match status" value="1"/>
</dbReference>
<accession>A0ABS5ASS7</accession>
<dbReference type="Proteomes" id="UP001519363">
    <property type="component" value="Unassembled WGS sequence"/>
</dbReference>
<feature type="domain" description="GH84" evidence="4">
    <location>
        <begin position="43"/>
        <end position="264"/>
    </location>
</feature>
<dbReference type="SUPFAM" id="SSF51445">
    <property type="entry name" value="(Trans)glycosidases"/>
    <property type="match status" value="1"/>
</dbReference>
<evidence type="ECO:0000313" key="5">
    <source>
        <dbReference type="EMBL" id="MBP2479639.1"/>
    </source>
</evidence>
<dbReference type="PANTHER" id="PTHR13170:SF16">
    <property type="entry name" value="PROTEIN O-GLCNACASE"/>
    <property type="match status" value="1"/>
</dbReference>
<dbReference type="InterPro" id="IPR017853">
    <property type="entry name" value="GH"/>
</dbReference>
<gene>
    <name evidence="5" type="ORF">JOF53_008511</name>
</gene>
<dbReference type="Gene3D" id="3.30.379.10">
    <property type="entry name" value="Chitobiase/beta-hexosaminidase domain 2-like"/>
    <property type="match status" value="1"/>
</dbReference>
<comment type="similarity">
    <text evidence="3">Belongs to the glycosyl hydrolase 84 family.</text>
</comment>